<feature type="domain" description="ABM" evidence="1">
    <location>
        <begin position="9"/>
        <end position="114"/>
    </location>
</feature>
<sequence>MTSQSAEPVSLTSRWFMKPGCEQAAGAALRQLASDVERDEPDTLTYLVHRPYLADSRLQSLPPAEPRTVLFFETYRNADAFLRHVNGPVFGAFIERHRELFVAANGKPFTFVEFLETLTGFVRAGASSADANADAEPVRAGWNGNQHPSVMFEVMARDQVKLKQFFSDVFDWRYDVGKESGFAYVPFPVQRTALLGGIGQADQSSGYNAGTNFYLRVDDLEGAITRAIDHGGSCLVDPVSVDGYTFAMIKDPEGNAIGLIKPFG</sequence>
<evidence type="ECO:0008006" key="5">
    <source>
        <dbReference type="Google" id="ProtNLM"/>
    </source>
</evidence>
<dbReference type="InterPro" id="IPR007138">
    <property type="entry name" value="ABM_dom"/>
</dbReference>
<comment type="caution">
    <text evidence="3">The sequence shown here is derived from an EMBL/GenBank/DDBJ whole genome shotgun (WGS) entry which is preliminary data.</text>
</comment>
<dbReference type="EMBL" id="PNYA01000021">
    <property type="protein sequence ID" value="PMS17007.1"/>
    <property type="molecule type" value="Genomic_DNA"/>
</dbReference>
<gene>
    <name evidence="3" type="ORF">C0Z18_21310</name>
</gene>
<dbReference type="AlphaFoldDB" id="A0A2N7VIR0"/>
<accession>A0A2N7VIR0</accession>
<evidence type="ECO:0000259" key="1">
    <source>
        <dbReference type="PROSITE" id="PS51725"/>
    </source>
</evidence>
<dbReference type="PANTHER" id="PTHR33993">
    <property type="entry name" value="GLYOXALASE-RELATED"/>
    <property type="match status" value="1"/>
</dbReference>
<dbReference type="OrthoDB" id="9792323at2"/>
<dbReference type="Pfam" id="PF03992">
    <property type="entry name" value="ABM"/>
    <property type="match status" value="1"/>
</dbReference>
<dbReference type="RefSeq" id="WP_102647429.1">
    <property type="nucleotide sequence ID" value="NZ_PNYA01000021.1"/>
</dbReference>
<dbReference type="InterPro" id="IPR037523">
    <property type="entry name" value="VOC_core"/>
</dbReference>
<evidence type="ECO:0000313" key="4">
    <source>
        <dbReference type="Proteomes" id="UP000235616"/>
    </source>
</evidence>
<evidence type="ECO:0000259" key="2">
    <source>
        <dbReference type="PROSITE" id="PS51819"/>
    </source>
</evidence>
<dbReference type="SUPFAM" id="SSF54593">
    <property type="entry name" value="Glyoxalase/Bleomycin resistance protein/Dihydroxybiphenyl dioxygenase"/>
    <property type="match status" value="1"/>
</dbReference>
<dbReference type="InterPro" id="IPR029068">
    <property type="entry name" value="Glyas_Bleomycin-R_OHBP_Dase"/>
</dbReference>
<reference evidence="3 4" key="1">
    <citation type="submission" date="2018-01" db="EMBL/GenBank/DDBJ databases">
        <title>Whole genome analyses suggest that Burkholderia sensu lato contains two further novel genera in the rhizoxinica-symbiotica group Mycetohabitans gen. nov., and Trinickia gen. nov.: implications for the evolution of diazotrophy and nodulation in the Burkholderiaceae.</title>
        <authorList>
            <person name="Estrada-de los Santos P."/>
            <person name="Palmer M."/>
            <person name="Chavez-Ramirez B."/>
            <person name="Beukes C."/>
            <person name="Steenkamp E.T."/>
            <person name="Hirsch A.M."/>
            <person name="Manyaka P."/>
            <person name="Maluk M."/>
            <person name="Lafos M."/>
            <person name="Crook M."/>
            <person name="Gross E."/>
            <person name="Simon M.F."/>
            <person name="Bueno dos Reis Junior F."/>
            <person name="Poole P.S."/>
            <person name="Venter S.N."/>
            <person name="James E.K."/>
        </authorList>
    </citation>
    <scope>NUCLEOTIDE SEQUENCE [LARGE SCALE GENOMIC DNA]</scope>
    <source>
        <strain evidence="3 4">GIMN1.004</strain>
    </source>
</reference>
<dbReference type="PROSITE" id="PS51725">
    <property type="entry name" value="ABM"/>
    <property type="match status" value="1"/>
</dbReference>
<protein>
    <recommendedName>
        <fullName evidence="5">VOC family protein</fullName>
    </recommendedName>
</protein>
<dbReference type="InterPro" id="IPR011008">
    <property type="entry name" value="Dimeric_a/b-barrel"/>
</dbReference>
<keyword evidence="4" id="KW-1185">Reference proteome</keyword>
<dbReference type="SUPFAM" id="SSF54909">
    <property type="entry name" value="Dimeric alpha+beta barrel"/>
    <property type="match status" value="1"/>
</dbReference>
<evidence type="ECO:0000313" key="3">
    <source>
        <dbReference type="EMBL" id="PMS17007.1"/>
    </source>
</evidence>
<dbReference type="Proteomes" id="UP000235616">
    <property type="component" value="Unassembled WGS sequence"/>
</dbReference>
<dbReference type="InterPro" id="IPR052164">
    <property type="entry name" value="Anthracycline_SecMetBiosynth"/>
</dbReference>
<feature type="domain" description="VOC" evidence="2">
    <location>
        <begin position="148"/>
        <end position="262"/>
    </location>
</feature>
<dbReference type="Gene3D" id="3.10.180.10">
    <property type="entry name" value="2,3-Dihydroxybiphenyl 1,2-Dioxygenase, domain 1"/>
    <property type="match status" value="1"/>
</dbReference>
<dbReference type="Gene3D" id="3.30.70.100">
    <property type="match status" value="1"/>
</dbReference>
<proteinExistence type="predicted"/>
<name>A0A2N7VIR0_9BURK</name>
<organism evidence="3 4">
    <name type="scientific">Trinickia dabaoshanensis</name>
    <dbReference type="NCBI Taxonomy" id="564714"/>
    <lineage>
        <taxon>Bacteria</taxon>
        <taxon>Pseudomonadati</taxon>
        <taxon>Pseudomonadota</taxon>
        <taxon>Betaproteobacteria</taxon>
        <taxon>Burkholderiales</taxon>
        <taxon>Burkholderiaceae</taxon>
        <taxon>Trinickia</taxon>
    </lineage>
</organism>
<dbReference type="PROSITE" id="PS51819">
    <property type="entry name" value="VOC"/>
    <property type="match status" value="1"/>
</dbReference>